<gene>
    <name evidence="1" type="ORF">WMSIL1_LOCUS14601</name>
</gene>
<name>A0A564ZC82_HYMDI</name>
<reference evidence="1 2" key="1">
    <citation type="submission" date="2019-07" db="EMBL/GenBank/DDBJ databases">
        <authorList>
            <person name="Jastrzebski P J."/>
            <person name="Paukszto L."/>
            <person name="Jastrzebski P J."/>
        </authorList>
    </citation>
    <scope>NUCLEOTIDE SEQUENCE [LARGE SCALE GENOMIC DNA]</scope>
    <source>
        <strain evidence="1 2">WMS-il1</strain>
    </source>
</reference>
<proteinExistence type="predicted"/>
<protein>
    <submittedName>
        <fullName evidence="1">Uncharacterized protein</fullName>
    </submittedName>
</protein>
<dbReference type="EMBL" id="CABIJS010000710">
    <property type="protein sequence ID" value="VUZ57105.1"/>
    <property type="molecule type" value="Genomic_DNA"/>
</dbReference>
<dbReference type="AlphaFoldDB" id="A0A564ZC82"/>
<evidence type="ECO:0000313" key="2">
    <source>
        <dbReference type="Proteomes" id="UP000321570"/>
    </source>
</evidence>
<organism evidence="1 2">
    <name type="scientific">Hymenolepis diminuta</name>
    <name type="common">Rat tapeworm</name>
    <dbReference type="NCBI Taxonomy" id="6216"/>
    <lineage>
        <taxon>Eukaryota</taxon>
        <taxon>Metazoa</taxon>
        <taxon>Spiralia</taxon>
        <taxon>Lophotrochozoa</taxon>
        <taxon>Platyhelminthes</taxon>
        <taxon>Cestoda</taxon>
        <taxon>Eucestoda</taxon>
        <taxon>Cyclophyllidea</taxon>
        <taxon>Hymenolepididae</taxon>
        <taxon>Hymenolepis</taxon>
    </lineage>
</organism>
<keyword evidence="2" id="KW-1185">Reference proteome</keyword>
<dbReference type="Proteomes" id="UP000321570">
    <property type="component" value="Unassembled WGS sequence"/>
</dbReference>
<evidence type="ECO:0000313" key="1">
    <source>
        <dbReference type="EMBL" id="VUZ57105.1"/>
    </source>
</evidence>
<sequence>MFSRVLQTSDSYKAIFVFHTITMHAHQLPTPTLPAHLLSSSARSSPYLSLSLVSNSLWFP</sequence>
<accession>A0A564ZC82</accession>